<sequence length="158" mass="17844">MNIIDKIKNRFTRQALASPVRWVAAAAFTFAHIFALASLILLGPGFLSMDIMSWVFPLAVVLPGIITMTLLPGGWKRWYRWAALLGLAMMLFENSNPYIVILFGETWILHRSWVTERTIGLKHLFNSKQRKAAVTGVCFKPGTEPKKKTKTLRTPKTA</sequence>
<gene>
    <name evidence="2" type="ORF">ACFFPI_08055</name>
</gene>
<accession>A0ABV5UPC8</accession>
<keyword evidence="1" id="KW-0812">Transmembrane</keyword>
<evidence type="ECO:0000256" key="1">
    <source>
        <dbReference type="SAM" id="Phobius"/>
    </source>
</evidence>
<feature type="transmembrane region" description="Helical" evidence="1">
    <location>
        <begin position="20"/>
        <end position="42"/>
    </location>
</feature>
<keyword evidence="1" id="KW-0472">Membrane</keyword>
<dbReference type="EMBL" id="JBHMBH010000019">
    <property type="protein sequence ID" value="MFB9714110.1"/>
    <property type="molecule type" value="Genomic_DNA"/>
</dbReference>
<evidence type="ECO:0000313" key="2">
    <source>
        <dbReference type="EMBL" id="MFB9714110.1"/>
    </source>
</evidence>
<name>A0ABV5UPC8_9MICC</name>
<keyword evidence="1" id="KW-1133">Transmembrane helix</keyword>
<feature type="transmembrane region" description="Helical" evidence="1">
    <location>
        <begin position="81"/>
        <end position="103"/>
    </location>
</feature>
<comment type="caution">
    <text evidence="2">The sequence shown here is derived from an EMBL/GenBank/DDBJ whole genome shotgun (WGS) entry which is preliminary data.</text>
</comment>
<feature type="transmembrane region" description="Helical" evidence="1">
    <location>
        <begin position="54"/>
        <end position="75"/>
    </location>
</feature>
<evidence type="ECO:0000313" key="3">
    <source>
        <dbReference type="Proteomes" id="UP001589536"/>
    </source>
</evidence>
<protein>
    <submittedName>
        <fullName evidence="2">Uncharacterized protein</fullName>
    </submittedName>
</protein>
<organism evidence="2 3">
    <name type="scientific">Arthrobacter methylotrophus</name>
    <dbReference type="NCBI Taxonomy" id="121291"/>
    <lineage>
        <taxon>Bacteria</taxon>
        <taxon>Bacillati</taxon>
        <taxon>Actinomycetota</taxon>
        <taxon>Actinomycetes</taxon>
        <taxon>Micrococcales</taxon>
        <taxon>Micrococcaceae</taxon>
        <taxon>Arthrobacter</taxon>
    </lineage>
</organism>
<proteinExistence type="predicted"/>
<dbReference type="RefSeq" id="WP_345043376.1">
    <property type="nucleotide sequence ID" value="NZ_BAABED010000001.1"/>
</dbReference>
<keyword evidence="3" id="KW-1185">Reference proteome</keyword>
<dbReference type="Proteomes" id="UP001589536">
    <property type="component" value="Unassembled WGS sequence"/>
</dbReference>
<reference evidence="2 3" key="1">
    <citation type="submission" date="2024-09" db="EMBL/GenBank/DDBJ databases">
        <authorList>
            <person name="Sun Q."/>
            <person name="Mori K."/>
        </authorList>
    </citation>
    <scope>NUCLEOTIDE SEQUENCE [LARGE SCALE GENOMIC DNA]</scope>
    <source>
        <strain evidence="2 3">JCM 13519</strain>
    </source>
</reference>